<evidence type="ECO:0000256" key="3">
    <source>
        <dbReference type="ARBA" id="ARBA00022490"/>
    </source>
</evidence>
<protein>
    <recommendedName>
        <fullName evidence="5">CDAN1-interacting nuclease 1</fullName>
    </recommendedName>
</protein>
<dbReference type="InterPro" id="IPR029404">
    <property type="entry name" value="CDIN1"/>
</dbReference>
<dbReference type="PANTHER" id="PTHR31661:SF1">
    <property type="entry name" value="CDAN1-INTERACTING NUCLEASE 1"/>
    <property type="match status" value="1"/>
</dbReference>
<keyword evidence="4" id="KW-0539">Nucleus</keyword>
<dbReference type="Pfam" id="PF14811">
    <property type="entry name" value="TPD"/>
    <property type="match status" value="1"/>
</dbReference>
<dbReference type="GO" id="GO:0005737">
    <property type="term" value="C:cytoplasm"/>
    <property type="evidence" value="ECO:0007669"/>
    <property type="project" value="UniProtKB-SubCell"/>
</dbReference>
<name>A0A9J6EMB3_RHIMP</name>
<gene>
    <name evidence="6" type="ORF">HPB51_004494</name>
</gene>
<comment type="caution">
    <text evidence="6">The sequence shown here is derived from an EMBL/GenBank/DDBJ whole genome shotgun (WGS) entry which is preliminary data.</text>
</comment>
<reference evidence="6" key="2">
    <citation type="submission" date="2021-09" db="EMBL/GenBank/DDBJ databases">
        <authorList>
            <person name="Jia N."/>
            <person name="Wang J."/>
            <person name="Shi W."/>
            <person name="Du L."/>
            <person name="Sun Y."/>
            <person name="Zhan W."/>
            <person name="Jiang J."/>
            <person name="Wang Q."/>
            <person name="Zhang B."/>
            <person name="Ji P."/>
            <person name="Sakyi L.B."/>
            <person name="Cui X."/>
            <person name="Yuan T."/>
            <person name="Jiang B."/>
            <person name="Yang W."/>
            <person name="Lam T.T.-Y."/>
            <person name="Chang Q."/>
            <person name="Ding S."/>
            <person name="Wang X."/>
            <person name="Zhu J."/>
            <person name="Ruan X."/>
            <person name="Zhao L."/>
            <person name="Wei J."/>
            <person name="Que T."/>
            <person name="Du C."/>
            <person name="Cheng J."/>
            <person name="Dai P."/>
            <person name="Han X."/>
            <person name="Huang E."/>
            <person name="Gao Y."/>
            <person name="Liu J."/>
            <person name="Shao H."/>
            <person name="Ye R."/>
            <person name="Li L."/>
            <person name="Wei W."/>
            <person name="Wang X."/>
            <person name="Wang C."/>
            <person name="Huo Q."/>
            <person name="Li W."/>
            <person name="Guo W."/>
            <person name="Chen H."/>
            <person name="Chen S."/>
            <person name="Zhou L."/>
            <person name="Zhou L."/>
            <person name="Ni X."/>
            <person name="Tian J."/>
            <person name="Zhou Y."/>
            <person name="Sheng Y."/>
            <person name="Liu T."/>
            <person name="Pan Y."/>
            <person name="Xia L."/>
            <person name="Li J."/>
            <person name="Zhao F."/>
            <person name="Cao W."/>
        </authorList>
    </citation>
    <scope>NUCLEOTIDE SEQUENCE</scope>
    <source>
        <strain evidence="6">Rmic-2018</strain>
        <tissue evidence="6">Larvae</tissue>
    </source>
</reference>
<dbReference type="EMBL" id="JABSTU010000003">
    <property type="protein sequence ID" value="KAH8035253.1"/>
    <property type="molecule type" value="Genomic_DNA"/>
</dbReference>
<dbReference type="Proteomes" id="UP000821866">
    <property type="component" value="Chromosome 11"/>
</dbReference>
<evidence type="ECO:0000256" key="5">
    <source>
        <dbReference type="ARBA" id="ARBA00023480"/>
    </source>
</evidence>
<evidence type="ECO:0000313" key="6">
    <source>
        <dbReference type="EMBL" id="KAH8035253.1"/>
    </source>
</evidence>
<accession>A0A9J6EMB3</accession>
<organism evidence="6 7">
    <name type="scientific">Rhipicephalus microplus</name>
    <name type="common">Cattle tick</name>
    <name type="synonym">Boophilus microplus</name>
    <dbReference type="NCBI Taxonomy" id="6941"/>
    <lineage>
        <taxon>Eukaryota</taxon>
        <taxon>Metazoa</taxon>
        <taxon>Ecdysozoa</taxon>
        <taxon>Arthropoda</taxon>
        <taxon>Chelicerata</taxon>
        <taxon>Arachnida</taxon>
        <taxon>Acari</taxon>
        <taxon>Parasitiformes</taxon>
        <taxon>Ixodida</taxon>
        <taxon>Ixodoidea</taxon>
        <taxon>Ixodidae</taxon>
        <taxon>Rhipicephalinae</taxon>
        <taxon>Rhipicephalus</taxon>
        <taxon>Boophilus</taxon>
    </lineage>
</organism>
<proteinExistence type="predicted"/>
<keyword evidence="7" id="KW-1185">Reference proteome</keyword>
<sequence length="311" mass="35430">MKLDTYEAIKEKLNSLERRSCLAELRSCFPDVGEDTLRHIISTEVQRNIKSTYHTLVSPEVSGKHYSYYSWCVAASEKPGFLLRYADEQGVSPALMARLMIEKHYEKTAEPPSKQELNQMLKDSGTIGDGALATEVFICVVNDKTYGPFADAMKNAVGLEYELRLKTELADLKLAFVDENALRDRGFDKTPDVKLEVPIVIDGSVVTWVESKAQFGDPEGHRAYVRDQYQSYSNRFGRGLVIYWFGFVDEIVSTRDEGFLVRDHMPKNITRMEEFPFMQMEELTLSDMCQTFCTKRHRDSTVGGATTSQLH</sequence>
<keyword evidence="3" id="KW-0963">Cytoplasm</keyword>
<dbReference type="VEuPathDB" id="VectorBase:LOC119181864"/>
<evidence type="ECO:0000256" key="1">
    <source>
        <dbReference type="ARBA" id="ARBA00004123"/>
    </source>
</evidence>
<dbReference type="AlphaFoldDB" id="A0A9J6EMB3"/>
<dbReference type="PANTHER" id="PTHR31661">
    <property type="entry name" value="SIMILAR TO CDNA SEQUENCE BC052040"/>
    <property type="match status" value="1"/>
</dbReference>
<reference evidence="6" key="1">
    <citation type="journal article" date="2020" name="Cell">
        <title>Large-Scale Comparative Analyses of Tick Genomes Elucidate Their Genetic Diversity and Vector Capacities.</title>
        <authorList>
            <consortium name="Tick Genome and Microbiome Consortium (TIGMIC)"/>
            <person name="Jia N."/>
            <person name="Wang J."/>
            <person name="Shi W."/>
            <person name="Du L."/>
            <person name="Sun Y."/>
            <person name="Zhan W."/>
            <person name="Jiang J.F."/>
            <person name="Wang Q."/>
            <person name="Zhang B."/>
            <person name="Ji P."/>
            <person name="Bell-Sakyi L."/>
            <person name="Cui X.M."/>
            <person name="Yuan T.T."/>
            <person name="Jiang B.G."/>
            <person name="Yang W.F."/>
            <person name="Lam T.T."/>
            <person name="Chang Q.C."/>
            <person name="Ding S.J."/>
            <person name="Wang X.J."/>
            <person name="Zhu J.G."/>
            <person name="Ruan X.D."/>
            <person name="Zhao L."/>
            <person name="Wei J.T."/>
            <person name="Ye R.Z."/>
            <person name="Que T.C."/>
            <person name="Du C.H."/>
            <person name="Zhou Y.H."/>
            <person name="Cheng J.X."/>
            <person name="Dai P.F."/>
            <person name="Guo W.B."/>
            <person name="Han X.H."/>
            <person name="Huang E.J."/>
            <person name="Li L.F."/>
            <person name="Wei W."/>
            <person name="Gao Y.C."/>
            <person name="Liu J.Z."/>
            <person name="Shao H.Z."/>
            <person name="Wang X."/>
            <person name="Wang C.C."/>
            <person name="Yang T.C."/>
            <person name="Huo Q.B."/>
            <person name="Li W."/>
            <person name="Chen H.Y."/>
            <person name="Chen S.E."/>
            <person name="Zhou L.G."/>
            <person name="Ni X.B."/>
            <person name="Tian J.H."/>
            <person name="Sheng Y."/>
            <person name="Liu T."/>
            <person name="Pan Y.S."/>
            <person name="Xia L.Y."/>
            <person name="Li J."/>
            <person name="Zhao F."/>
            <person name="Cao W.C."/>
        </authorList>
    </citation>
    <scope>NUCLEOTIDE SEQUENCE</scope>
    <source>
        <strain evidence="6">Rmic-2018</strain>
    </source>
</reference>
<evidence type="ECO:0000256" key="2">
    <source>
        <dbReference type="ARBA" id="ARBA00004496"/>
    </source>
</evidence>
<evidence type="ECO:0000313" key="7">
    <source>
        <dbReference type="Proteomes" id="UP000821866"/>
    </source>
</evidence>
<dbReference type="GO" id="GO:0005634">
    <property type="term" value="C:nucleus"/>
    <property type="evidence" value="ECO:0007669"/>
    <property type="project" value="UniProtKB-SubCell"/>
</dbReference>
<comment type="subcellular location">
    <subcellularLocation>
        <location evidence="2">Cytoplasm</location>
    </subcellularLocation>
    <subcellularLocation>
        <location evidence="1">Nucleus</location>
    </subcellularLocation>
</comment>
<evidence type="ECO:0000256" key="4">
    <source>
        <dbReference type="ARBA" id="ARBA00023242"/>
    </source>
</evidence>